<dbReference type="AlphaFoldDB" id="A0A370DR24"/>
<dbReference type="Gene3D" id="1.10.3210.10">
    <property type="entry name" value="Hypothetical protein af1432"/>
    <property type="match status" value="1"/>
</dbReference>
<sequence length="418" mass="45667">MSHNVVAATASEILRFNPIRKLPARVLAYVATFGTVEHFSKGTQVIAEGTKDPSVNYLMHGEVDIDCSDGTHLNLKAESNRSTYPLSVKQPHACNVTAKSAVVLLKMPREIIQGIASLPADESGRDSQSIELKETGGPEVRLYWEFHQAMKDGHIELPSMPDVATRIAKVVNNPSTDSDDIARVIQADPTIAARVISVVNSAAYRGQDKIGDLPDAVTRLGRNVTHNLVISFALGSLFKSRSKHLQRRMISSWKHACQVAPICHELARVTPGLSPDRALLSGLVHDIGALPIISAGRSHPEMAENPQLLDQVINNLQAEVGAMVLRKWGFADEFVQAALHAEDWMADDGDQPNYADLVRVAQLHVYIGTPMMRSLPRMDLTPSFHKLALGKLTPSCSLGIIERAKSDIREMQKLLIGG</sequence>
<keyword evidence="2" id="KW-0808">Transferase</keyword>
<reference evidence="2 3" key="1">
    <citation type="journal article" date="2018" name="ISME J.">
        <title>Endosymbiont genomes yield clues of tubeworm success.</title>
        <authorList>
            <person name="Li Y."/>
            <person name="Liles M.R."/>
            <person name="Halanych K.M."/>
        </authorList>
    </citation>
    <scope>NUCLEOTIDE SEQUENCE [LARGE SCALE GENOMIC DNA]</scope>
    <source>
        <strain evidence="2">A1462</strain>
    </source>
</reference>
<dbReference type="PANTHER" id="PTHR33525:SF3">
    <property type="entry name" value="RIBONUCLEASE Y"/>
    <property type="match status" value="1"/>
</dbReference>
<accession>A0A370DR24</accession>
<dbReference type="SUPFAM" id="SSF51206">
    <property type="entry name" value="cAMP-binding domain-like"/>
    <property type="match status" value="1"/>
</dbReference>
<name>A0A370DR24_9GAMM</name>
<proteinExistence type="predicted"/>
<keyword evidence="3" id="KW-1185">Reference proteome</keyword>
<evidence type="ECO:0000259" key="1">
    <source>
        <dbReference type="PROSITE" id="PS51833"/>
    </source>
</evidence>
<dbReference type="SUPFAM" id="SSF109604">
    <property type="entry name" value="HD-domain/PDEase-like"/>
    <property type="match status" value="1"/>
</dbReference>
<evidence type="ECO:0000313" key="3">
    <source>
        <dbReference type="Proteomes" id="UP000254771"/>
    </source>
</evidence>
<dbReference type="EMBL" id="QFXE01000005">
    <property type="protein sequence ID" value="RDH87516.1"/>
    <property type="molecule type" value="Genomic_DNA"/>
</dbReference>
<dbReference type="Pfam" id="PF08668">
    <property type="entry name" value="HDOD"/>
    <property type="match status" value="1"/>
</dbReference>
<gene>
    <name evidence="2" type="ORF">DIZ78_02795</name>
</gene>
<organism evidence="2 3">
    <name type="scientific">endosymbiont of Escarpia spicata</name>
    <dbReference type="NCBI Taxonomy" id="2200908"/>
    <lineage>
        <taxon>Bacteria</taxon>
        <taxon>Pseudomonadati</taxon>
        <taxon>Pseudomonadota</taxon>
        <taxon>Gammaproteobacteria</taxon>
        <taxon>sulfur-oxidizing symbionts</taxon>
    </lineage>
</organism>
<dbReference type="PROSITE" id="PS51833">
    <property type="entry name" value="HDOD"/>
    <property type="match status" value="1"/>
</dbReference>
<evidence type="ECO:0000313" key="2">
    <source>
        <dbReference type="EMBL" id="RDH87516.1"/>
    </source>
</evidence>
<dbReference type="InterPro" id="IPR018490">
    <property type="entry name" value="cNMP-bd_dom_sf"/>
</dbReference>
<dbReference type="GO" id="GO:0016301">
    <property type="term" value="F:kinase activity"/>
    <property type="evidence" value="ECO:0007669"/>
    <property type="project" value="UniProtKB-KW"/>
</dbReference>
<dbReference type="PANTHER" id="PTHR33525">
    <property type="match status" value="1"/>
</dbReference>
<dbReference type="InterPro" id="IPR014710">
    <property type="entry name" value="RmlC-like_jellyroll"/>
</dbReference>
<dbReference type="Gene3D" id="2.60.120.10">
    <property type="entry name" value="Jelly Rolls"/>
    <property type="match status" value="1"/>
</dbReference>
<dbReference type="InterPro" id="IPR013976">
    <property type="entry name" value="HDOD"/>
</dbReference>
<comment type="caution">
    <text evidence="2">The sequence shown here is derived from an EMBL/GenBank/DDBJ whole genome shotgun (WGS) entry which is preliminary data.</text>
</comment>
<protein>
    <submittedName>
        <fullName evidence="2">Histidine kinase</fullName>
    </submittedName>
</protein>
<keyword evidence="2" id="KW-0418">Kinase</keyword>
<dbReference type="Proteomes" id="UP000254771">
    <property type="component" value="Unassembled WGS sequence"/>
</dbReference>
<dbReference type="InterPro" id="IPR052340">
    <property type="entry name" value="RNase_Y/CdgJ"/>
</dbReference>
<feature type="domain" description="HDOD" evidence="1">
    <location>
        <begin position="157"/>
        <end position="344"/>
    </location>
</feature>